<keyword evidence="2" id="KW-1185">Reference proteome</keyword>
<sequence length="61" mass="6885">MLLELGYDGSIYMTSVTKDITVVSALSNLKYAVKDKNSVYIESKRDELNQKGFYLYKGVLA</sequence>
<dbReference type="EMBL" id="WHNX01000058">
    <property type="protein sequence ID" value="MPW27305.1"/>
    <property type="molecule type" value="Genomic_DNA"/>
</dbReference>
<dbReference type="Proteomes" id="UP000440004">
    <property type="component" value="Unassembled WGS sequence"/>
</dbReference>
<proteinExistence type="predicted"/>
<protein>
    <submittedName>
        <fullName evidence="1">Uncharacterized protein</fullName>
    </submittedName>
</protein>
<organism evidence="1 2">
    <name type="scientific">Alkalibaculum sporogenes</name>
    <dbReference type="NCBI Taxonomy" id="2655001"/>
    <lineage>
        <taxon>Bacteria</taxon>
        <taxon>Bacillati</taxon>
        <taxon>Bacillota</taxon>
        <taxon>Clostridia</taxon>
        <taxon>Eubacteriales</taxon>
        <taxon>Eubacteriaceae</taxon>
        <taxon>Alkalibaculum</taxon>
    </lineage>
</organism>
<accession>A0A6A7KD73</accession>
<dbReference type="AlphaFoldDB" id="A0A6A7KD73"/>
<evidence type="ECO:0000313" key="1">
    <source>
        <dbReference type="EMBL" id="MPW27305.1"/>
    </source>
</evidence>
<comment type="caution">
    <text evidence="1">The sequence shown here is derived from an EMBL/GenBank/DDBJ whole genome shotgun (WGS) entry which is preliminary data.</text>
</comment>
<reference evidence="1 2" key="1">
    <citation type="submission" date="2019-10" db="EMBL/GenBank/DDBJ databases">
        <title>Alkalibaculum tamaniensis sp.nov., a new alkaliphilic acetogen, isolated on methoxylated aromatics from a mud volcano.</title>
        <authorList>
            <person name="Khomyakova M.A."/>
            <person name="Merkel A.Y."/>
            <person name="Bonch-Osmolovskaya E.A."/>
            <person name="Slobodkin A.I."/>
        </authorList>
    </citation>
    <scope>NUCLEOTIDE SEQUENCE [LARGE SCALE GENOMIC DNA]</scope>
    <source>
        <strain evidence="1 2">M08DMB</strain>
    </source>
</reference>
<evidence type="ECO:0000313" key="2">
    <source>
        <dbReference type="Proteomes" id="UP000440004"/>
    </source>
</evidence>
<gene>
    <name evidence="1" type="ORF">GC105_16185</name>
</gene>
<dbReference type="RefSeq" id="WP_152806908.1">
    <property type="nucleotide sequence ID" value="NZ_WHNX01000058.1"/>
</dbReference>
<name>A0A6A7KD73_9FIRM</name>